<evidence type="ECO:0000313" key="4">
    <source>
        <dbReference type="Proteomes" id="UP001596150"/>
    </source>
</evidence>
<comment type="caution">
    <text evidence="3">The sequence shown here is derived from an EMBL/GenBank/DDBJ whole genome shotgun (WGS) entry which is preliminary data.</text>
</comment>
<organism evidence="3 4">
    <name type="scientific">Kaistia terrae</name>
    <dbReference type="NCBI Taxonomy" id="537017"/>
    <lineage>
        <taxon>Bacteria</taxon>
        <taxon>Pseudomonadati</taxon>
        <taxon>Pseudomonadota</taxon>
        <taxon>Alphaproteobacteria</taxon>
        <taxon>Hyphomicrobiales</taxon>
        <taxon>Kaistiaceae</taxon>
        <taxon>Kaistia</taxon>
    </lineage>
</organism>
<dbReference type="InterPro" id="IPR029149">
    <property type="entry name" value="Creatin/AminoP/Spt16_N"/>
</dbReference>
<dbReference type="InterPro" id="IPR000587">
    <property type="entry name" value="Creatinase_N"/>
</dbReference>
<dbReference type="Pfam" id="PF01321">
    <property type="entry name" value="Creatinase_N"/>
    <property type="match status" value="1"/>
</dbReference>
<dbReference type="Pfam" id="PF00557">
    <property type="entry name" value="Peptidase_M24"/>
    <property type="match status" value="1"/>
</dbReference>
<proteinExistence type="predicted"/>
<feature type="domain" description="Creatinase N-terminal" evidence="2">
    <location>
        <begin position="11"/>
        <end position="145"/>
    </location>
</feature>
<dbReference type="Proteomes" id="UP001596150">
    <property type="component" value="Unassembled WGS sequence"/>
</dbReference>
<evidence type="ECO:0000259" key="2">
    <source>
        <dbReference type="Pfam" id="PF01321"/>
    </source>
</evidence>
<evidence type="ECO:0000259" key="1">
    <source>
        <dbReference type="Pfam" id="PF00557"/>
    </source>
</evidence>
<dbReference type="Gene3D" id="3.90.230.10">
    <property type="entry name" value="Creatinase/methionine aminopeptidase superfamily"/>
    <property type="match status" value="1"/>
</dbReference>
<dbReference type="RefSeq" id="WP_266343191.1">
    <property type="nucleotide sequence ID" value="NZ_JAPKNH010000002.1"/>
</dbReference>
<dbReference type="EMBL" id="JBHSML010000002">
    <property type="protein sequence ID" value="MFC5515193.1"/>
    <property type="molecule type" value="Genomic_DNA"/>
</dbReference>
<dbReference type="CDD" id="cd01066">
    <property type="entry name" value="APP_MetAP"/>
    <property type="match status" value="1"/>
</dbReference>
<evidence type="ECO:0000313" key="3">
    <source>
        <dbReference type="EMBL" id="MFC5515193.1"/>
    </source>
</evidence>
<protein>
    <submittedName>
        <fullName evidence="3">M24 family metallopeptidase</fullName>
    </submittedName>
</protein>
<dbReference type="InterPro" id="IPR000994">
    <property type="entry name" value="Pept_M24"/>
</dbReference>
<dbReference type="SUPFAM" id="SSF53092">
    <property type="entry name" value="Creatinase/prolidase N-terminal domain"/>
    <property type="match status" value="1"/>
</dbReference>
<reference evidence="4" key="1">
    <citation type="journal article" date="2019" name="Int. J. Syst. Evol. Microbiol.">
        <title>The Global Catalogue of Microorganisms (GCM) 10K type strain sequencing project: providing services to taxonomists for standard genome sequencing and annotation.</title>
        <authorList>
            <consortium name="The Broad Institute Genomics Platform"/>
            <consortium name="The Broad Institute Genome Sequencing Center for Infectious Disease"/>
            <person name="Wu L."/>
            <person name="Ma J."/>
        </authorList>
    </citation>
    <scope>NUCLEOTIDE SEQUENCE [LARGE SCALE GENOMIC DNA]</scope>
    <source>
        <strain evidence="4">KACC 12633</strain>
    </source>
</reference>
<dbReference type="SUPFAM" id="SSF55920">
    <property type="entry name" value="Creatinase/aminopeptidase"/>
    <property type="match status" value="1"/>
</dbReference>
<dbReference type="Gene3D" id="3.40.350.10">
    <property type="entry name" value="Creatinase/prolidase N-terminal domain"/>
    <property type="match status" value="1"/>
</dbReference>
<dbReference type="PANTHER" id="PTHR46112">
    <property type="entry name" value="AMINOPEPTIDASE"/>
    <property type="match status" value="1"/>
</dbReference>
<accession>A0ABW0PRV6</accession>
<feature type="domain" description="Peptidase M24" evidence="1">
    <location>
        <begin position="153"/>
        <end position="368"/>
    </location>
</feature>
<sequence length="384" mass="42287">MMRVQEARTIELQQRLAEDGIDVAILHDADSIFYFSGFCDYLGMEYDRATLLVIPRLGAPVLITPAMEAELARRMGSVPDVREWTDGIDGEWPRHVEAIFAGQTYRVIGIEPFKTHPRVASVLRALAPDADWRDVSRTIGTLRAIKSPDEIATMHQAGEVAVAMVEGGRAAIAEGVPEYELALAVIAAGTRRAARFLADNGEDALVSPTIYNLQILQSGWETCMVHRRSTVKPLAKGDPIYFCFCGMATFKQFKLGFDREFFLGSATDEQQRTYETVVAAQQAALAEIRPGAIAEDVHAAAEEVYRSAGFGLAYRTGRAIGYSYLEEPQLKRGDKTPLQTGMTFAVDGGITIPNTFGARVGDSIVVTDKGFDYLTRYPREFTIV</sequence>
<dbReference type="InterPro" id="IPR036005">
    <property type="entry name" value="Creatinase/aminopeptidase-like"/>
</dbReference>
<dbReference type="PANTHER" id="PTHR46112:SF2">
    <property type="entry name" value="XAA-PRO AMINOPEPTIDASE P-RELATED"/>
    <property type="match status" value="1"/>
</dbReference>
<name>A0ABW0PRV6_9HYPH</name>
<keyword evidence="4" id="KW-1185">Reference proteome</keyword>
<gene>
    <name evidence="3" type="ORF">ACFPP9_05380</name>
</gene>
<dbReference type="InterPro" id="IPR050659">
    <property type="entry name" value="Peptidase_M24B"/>
</dbReference>